<evidence type="ECO:0000259" key="1">
    <source>
        <dbReference type="Pfam" id="PF13625"/>
    </source>
</evidence>
<dbReference type="KEGG" id="rhs:A3Q41_01039"/>
<evidence type="ECO:0000313" key="3">
    <source>
        <dbReference type="Proteomes" id="UP000076038"/>
    </source>
</evidence>
<keyword evidence="3" id="KW-1185">Reference proteome</keyword>
<dbReference type="Pfam" id="PF13625">
    <property type="entry name" value="Helicase_C_3"/>
    <property type="match status" value="1"/>
</dbReference>
<proteinExistence type="predicted"/>
<dbReference type="AlphaFoldDB" id="A0A143QHE4"/>
<feature type="domain" description="Helicase XPB/Ssl2 N-terminal" evidence="1">
    <location>
        <begin position="531"/>
        <end position="650"/>
    </location>
</feature>
<reference evidence="2 3" key="1">
    <citation type="journal article" date="2016" name="Genome Announc.">
        <title>Complete Genome and Plasmid Sequences for Rhodococcus fascians D188 and Draft Sequences for Rhodococcus Isolates PBTS 1 and PBTS 2.</title>
        <authorList>
            <person name="Stamler R.A."/>
            <person name="Vereecke D."/>
            <person name="Zhang Y."/>
            <person name="Schilkey F."/>
            <person name="Devitt N."/>
            <person name="Randall J.J."/>
        </authorList>
    </citation>
    <scope>NUCLEOTIDE SEQUENCE [LARGE SCALE GENOMIC DNA]</scope>
    <source>
        <strain evidence="2 3">PBTS2</strain>
    </source>
</reference>
<evidence type="ECO:0000313" key="2">
    <source>
        <dbReference type="EMBL" id="AMY22354.1"/>
    </source>
</evidence>
<dbReference type="Proteomes" id="UP000076038">
    <property type="component" value="Chromosome"/>
</dbReference>
<reference evidence="3" key="2">
    <citation type="submission" date="2016-04" db="EMBL/GenBank/DDBJ databases">
        <title>Complete Genome and Plasmid Sequences for Rhodococcus fascians D188 and Draft Sequences for Rhodococcus spp. Isolates PBTS 1 and PBTS 2.</title>
        <authorList>
            <person name="Stamer R."/>
            <person name="Vereecke D."/>
            <person name="Zhang Y."/>
            <person name="Schilkey F."/>
            <person name="Devitt N."/>
            <person name="Randall J."/>
        </authorList>
    </citation>
    <scope>NUCLEOTIDE SEQUENCE [LARGE SCALE GENOMIC DNA]</scope>
    <source>
        <strain evidence="3">PBTS2</strain>
    </source>
</reference>
<protein>
    <recommendedName>
        <fullName evidence="1">Helicase XPB/Ssl2 N-terminal domain-containing protein</fullName>
    </recommendedName>
</protein>
<accession>A0A143QHE4</accession>
<organism evidence="2 3">
    <name type="scientific">Rhodococcoides fascians</name>
    <name type="common">Rhodococcus fascians</name>
    <dbReference type="NCBI Taxonomy" id="1828"/>
    <lineage>
        <taxon>Bacteria</taxon>
        <taxon>Bacillati</taxon>
        <taxon>Actinomycetota</taxon>
        <taxon>Actinomycetes</taxon>
        <taxon>Mycobacteriales</taxon>
        <taxon>Nocardiaceae</taxon>
        <taxon>Rhodococcoides</taxon>
    </lineage>
</organism>
<sequence length="812" mass="87895">MPVGTLWQNLHRGDEMTEKIGTYEGWLASLDEEALTDLLRRRPDVATDPPPRSFGLLAQLLGSPWRVAALPRKLDRGALDLLELFALMEDLSRAEIGHWTGEGISNETAHIDAALNTLMAYGLIWPHTAGGSDAVEYRPVDLSGVFSHPFGLARRQRKLFLRCVVEQDRLALLTRLGVDSSHDRAERADAVAAAMTPERIRALFDDGPPEMREMLSRFVDGQPASLIFDVPPTAGTAAFERGLLYRLDGHRVEMPLEVSIALRGDGWRLPIELKPPEFATRVLSQNGSRRARSIALLQFCEHTQALLTAIDTDGLAMMKTGGLSAKELRALTARLGFADEHHTALMLMLAREAGLLADRGKTGIALTSTYETWSTSSRSEQAAALLAAWWCSPFTPTHRVPRSSQKTSPVLKKMLDDPAAADVRSTALAALLRLGGSGSPTPVLSDPDEFARYLEWHIPVVSTSAGPGHVRALWAEATRLGVLVDGAPTDLCATLTDFRVGRDGDPRQIASALATQLQDLAEWVPFSVRLLPDSTAVVTGPPSTEVASILGAAAQPESREVASVWRFTPATIRSFFDTGGTGEELIDALAEMAATDVPQALAYTIRDCWRTYGALAVRKIPCAIVSEDVVLLTNIETDEALAVLKFQRLAPTVLISSATPIDTLAVLRRHGYSPVRHSDTGRLELASATKVRANTTRTPHPSAPAAPVRRESRELAQLLRTGDSGTVDDARVRSALSTHSRLLPRELDALTDAAARGAPVSIDYQNSKGAIVRHAISDALQDGNWLLALSTSTGARESFAIMNIRAVSVGPH</sequence>
<name>A0A143QHE4_RHOFA</name>
<dbReference type="EMBL" id="CP015220">
    <property type="protein sequence ID" value="AMY22354.1"/>
    <property type="molecule type" value="Genomic_DNA"/>
</dbReference>
<gene>
    <name evidence="2" type="ORF">A3Q41_01039</name>
</gene>
<dbReference type="InterPro" id="IPR032830">
    <property type="entry name" value="XPB/Ssl2_N"/>
</dbReference>
<dbReference type="PATRIC" id="fig|1653479.3.peg.1058"/>